<keyword evidence="2" id="KW-1185">Reference proteome</keyword>
<dbReference type="EMBL" id="JBHRTA010000030">
    <property type="protein sequence ID" value="MFC3198034.1"/>
    <property type="molecule type" value="Genomic_DNA"/>
</dbReference>
<dbReference type="PROSITE" id="PS51257">
    <property type="entry name" value="PROKAR_LIPOPROTEIN"/>
    <property type="match status" value="1"/>
</dbReference>
<reference evidence="2" key="1">
    <citation type="journal article" date="2019" name="Int. J. Syst. Evol. Microbiol.">
        <title>The Global Catalogue of Microorganisms (GCM) 10K type strain sequencing project: providing services to taxonomists for standard genome sequencing and annotation.</title>
        <authorList>
            <consortium name="The Broad Institute Genomics Platform"/>
            <consortium name="The Broad Institute Genome Sequencing Center for Infectious Disease"/>
            <person name="Wu L."/>
            <person name="Ma J."/>
        </authorList>
    </citation>
    <scope>NUCLEOTIDE SEQUENCE [LARGE SCALE GENOMIC DNA]</scope>
    <source>
        <strain evidence="2">KCTC 52416</strain>
    </source>
</reference>
<evidence type="ECO:0008006" key="3">
    <source>
        <dbReference type="Google" id="ProtNLM"/>
    </source>
</evidence>
<gene>
    <name evidence="1" type="ORF">ACFOET_10465</name>
</gene>
<name>A0ABV7JIU9_9SPHI</name>
<organism evidence="1 2">
    <name type="scientific">Parapedobacter deserti</name>
    <dbReference type="NCBI Taxonomy" id="1912957"/>
    <lineage>
        <taxon>Bacteria</taxon>
        <taxon>Pseudomonadati</taxon>
        <taxon>Bacteroidota</taxon>
        <taxon>Sphingobacteriia</taxon>
        <taxon>Sphingobacteriales</taxon>
        <taxon>Sphingobacteriaceae</taxon>
        <taxon>Parapedobacter</taxon>
    </lineage>
</organism>
<dbReference type="Proteomes" id="UP001595526">
    <property type="component" value="Unassembled WGS sequence"/>
</dbReference>
<comment type="caution">
    <text evidence="1">The sequence shown here is derived from an EMBL/GenBank/DDBJ whole genome shotgun (WGS) entry which is preliminary data.</text>
</comment>
<sequence>MKKHNKLAALALVGGVLFSVVSCNKDNDNEPVKDGIERSELIFTEVSGDGVEAHGDHFHGLGNGVEGESITIKFDENGTAISNGHLHLEADAVYKIELKAWDYTGKEVHNDFIANKATADNYKAFLIGGDFILNPDSDHESGAIFQPREQTYADGERVTGQYETTGILSYFTIGHDNEGPTKEVTYVLRKLNTRVKETISRVDWNRSDYATKFPGENILELKFDIHAEHGHGH</sequence>
<evidence type="ECO:0000313" key="2">
    <source>
        <dbReference type="Proteomes" id="UP001595526"/>
    </source>
</evidence>
<protein>
    <recommendedName>
        <fullName evidence="3">Lipoprotein</fullName>
    </recommendedName>
</protein>
<accession>A0ABV7JIU9</accession>
<evidence type="ECO:0000313" key="1">
    <source>
        <dbReference type="EMBL" id="MFC3198034.1"/>
    </source>
</evidence>
<dbReference type="RefSeq" id="WP_379022294.1">
    <property type="nucleotide sequence ID" value="NZ_JBHRTA010000030.1"/>
</dbReference>
<proteinExistence type="predicted"/>